<evidence type="ECO:0000313" key="2">
    <source>
        <dbReference type="Proteomes" id="UP000055024"/>
    </source>
</evidence>
<name>A0A0V1GKY0_9BILA</name>
<dbReference type="Proteomes" id="UP000055024">
    <property type="component" value="Unassembled WGS sequence"/>
</dbReference>
<evidence type="ECO:0000313" key="1">
    <source>
        <dbReference type="EMBL" id="KRY98793.1"/>
    </source>
</evidence>
<protein>
    <submittedName>
        <fullName evidence="1">Uncharacterized protein</fullName>
    </submittedName>
</protein>
<proteinExistence type="predicted"/>
<gene>
    <name evidence="1" type="ORF">T11_11722</name>
</gene>
<comment type="caution">
    <text evidence="1">The sequence shown here is derived from an EMBL/GenBank/DDBJ whole genome shotgun (WGS) entry which is preliminary data.</text>
</comment>
<dbReference type="EMBL" id="JYDP01001165">
    <property type="protein sequence ID" value="KRY98793.1"/>
    <property type="molecule type" value="Genomic_DNA"/>
</dbReference>
<sequence length="66" mass="7485">MGCRILAVFPPYKKIKAHFGKVNNNNVEPSRRLSFYLINACESNAGSKCKTQFKRKPASKKKNLNV</sequence>
<reference evidence="1 2" key="1">
    <citation type="submission" date="2015-01" db="EMBL/GenBank/DDBJ databases">
        <title>Evolution of Trichinella species and genotypes.</title>
        <authorList>
            <person name="Korhonen P.K."/>
            <person name="Edoardo P."/>
            <person name="Giuseppe L.R."/>
            <person name="Gasser R.B."/>
        </authorList>
    </citation>
    <scope>NUCLEOTIDE SEQUENCE [LARGE SCALE GENOMIC DNA]</scope>
    <source>
        <strain evidence="1">ISS1029</strain>
    </source>
</reference>
<keyword evidence="2" id="KW-1185">Reference proteome</keyword>
<dbReference type="AlphaFoldDB" id="A0A0V1GKY0"/>
<organism evidence="1 2">
    <name type="scientific">Trichinella zimbabwensis</name>
    <dbReference type="NCBI Taxonomy" id="268475"/>
    <lineage>
        <taxon>Eukaryota</taxon>
        <taxon>Metazoa</taxon>
        <taxon>Ecdysozoa</taxon>
        <taxon>Nematoda</taxon>
        <taxon>Enoplea</taxon>
        <taxon>Dorylaimia</taxon>
        <taxon>Trichinellida</taxon>
        <taxon>Trichinellidae</taxon>
        <taxon>Trichinella</taxon>
    </lineage>
</organism>
<accession>A0A0V1GKY0</accession>